<proteinExistence type="predicted"/>
<comment type="caution">
    <text evidence="2">The sequence shown here is derived from an EMBL/GenBank/DDBJ whole genome shotgun (WGS) entry which is preliminary data.</text>
</comment>
<dbReference type="InterPro" id="IPR008906">
    <property type="entry name" value="HATC_C_dom"/>
</dbReference>
<dbReference type="PANTHER" id="PTHR46880:SF5">
    <property type="entry name" value="DUF4371 DOMAIN-CONTAINING PROTEIN"/>
    <property type="match status" value="1"/>
</dbReference>
<protein>
    <recommendedName>
        <fullName evidence="1">HAT C-terminal dimerisation domain-containing protein</fullName>
    </recommendedName>
</protein>
<gene>
    <name evidence="2" type="ORF">LPLAT_LOCUS9476</name>
</gene>
<evidence type="ECO:0000313" key="2">
    <source>
        <dbReference type="EMBL" id="CAL1672569.1"/>
    </source>
</evidence>
<dbReference type="Proteomes" id="UP001497644">
    <property type="component" value="Unassembled WGS sequence"/>
</dbReference>
<dbReference type="InterPro" id="IPR012337">
    <property type="entry name" value="RNaseH-like_sf"/>
</dbReference>
<dbReference type="EMBL" id="CAXIPU020000688">
    <property type="protein sequence ID" value="CAL1672569.1"/>
    <property type="molecule type" value="Genomic_DNA"/>
</dbReference>
<evidence type="ECO:0000259" key="1">
    <source>
        <dbReference type="Pfam" id="PF05699"/>
    </source>
</evidence>
<dbReference type="SUPFAM" id="SSF53098">
    <property type="entry name" value="Ribonuclease H-like"/>
    <property type="match status" value="1"/>
</dbReference>
<dbReference type="PANTHER" id="PTHR46880">
    <property type="entry name" value="RAS-ASSOCIATING DOMAIN-CONTAINING PROTEIN"/>
    <property type="match status" value="1"/>
</dbReference>
<keyword evidence="3" id="KW-1185">Reference proteome</keyword>
<sequence>MLKYITEVNKTFQAESANPLKLLDLHSLLYHYMSILIPTARLQVKRTDLAHFKFKDYIVRVEAIDFGYSFEQAASGMNHHEVKIIKERCRDFLICLCEQLQSRIPNNITLLEKINLLLPQLATSQIKPKITDLVEAFKNICKNVDSTVDEWNLLHIKQWSQLSTPEEFWAEVLEYRNSAGQQQFGNIARFALAMLCLPFSNAVVERAFSIMNIIKNKLRNRMSIKTADAILRLRFNMPQGGCVNFQPTINMLKKFNSEDMYGNAEAEIEQEEILEIFSSI</sequence>
<feature type="domain" description="HAT C-terminal dimerisation" evidence="1">
    <location>
        <begin position="171"/>
        <end position="234"/>
    </location>
</feature>
<accession>A0AAV2MZ06</accession>
<reference evidence="2" key="1">
    <citation type="submission" date="2024-04" db="EMBL/GenBank/DDBJ databases">
        <authorList>
            <consortium name="Molecular Ecology Group"/>
        </authorList>
    </citation>
    <scope>NUCLEOTIDE SEQUENCE</scope>
</reference>
<evidence type="ECO:0000313" key="3">
    <source>
        <dbReference type="Proteomes" id="UP001497644"/>
    </source>
</evidence>
<dbReference type="Pfam" id="PF05699">
    <property type="entry name" value="Dimer_Tnp_hAT"/>
    <property type="match status" value="1"/>
</dbReference>
<dbReference type="GO" id="GO:0046983">
    <property type="term" value="F:protein dimerization activity"/>
    <property type="evidence" value="ECO:0007669"/>
    <property type="project" value="InterPro"/>
</dbReference>
<dbReference type="AlphaFoldDB" id="A0AAV2MZ06"/>
<name>A0AAV2MZ06_9HYME</name>
<organism evidence="2 3">
    <name type="scientific">Lasius platythorax</name>
    <dbReference type="NCBI Taxonomy" id="488582"/>
    <lineage>
        <taxon>Eukaryota</taxon>
        <taxon>Metazoa</taxon>
        <taxon>Ecdysozoa</taxon>
        <taxon>Arthropoda</taxon>
        <taxon>Hexapoda</taxon>
        <taxon>Insecta</taxon>
        <taxon>Pterygota</taxon>
        <taxon>Neoptera</taxon>
        <taxon>Endopterygota</taxon>
        <taxon>Hymenoptera</taxon>
        <taxon>Apocrita</taxon>
        <taxon>Aculeata</taxon>
        <taxon>Formicoidea</taxon>
        <taxon>Formicidae</taxon>
        <taxon>Formicinae</taxon>
        <taxon>Lasius</taxon>
        <taxon>Lasius</taxon>
    </lineage>
</organism>